<keyword evidence="2" id="KW-1185">Reference proteome</keyword>
<comment type="caution">
    <text evidence="1">The sequence shown here is derived from an EMBL/GenBank/DDBJ whole genome shotgun (WGS) entry which is preliminary data.</text>
</comment>
<dbReference type="EMBL" id="BAABDG010000002">
    <property type="protein sequence ID" value="GAA3892285.1"/>
    <property type="molecule type" value="Genomic_DNA"/>
</dbReference>
<evidence type="ECO:0000313" key="2">
    <source>
        <dbReference type="Proteomes" id="UP001499994"/>
    </source>
</evidence>
<proteinExistence type="predicted"/>
<evidence type="ECO:0000313" key="1">
    <source>
        <dbReference type="EMBL" id="GAA3892285.1"/>
    </source>
</evidence>
<reference evidence="2" key="1">
    <citation type="journal article" date="2019" name="Int. J. Syst. Evol. Microbiol.">
        <title>The Global Catalogue of Microorganisms (GCM) 10K type strain sequencing project: providing services to taxonomists for standard genome sequencing and annotation.</title>
        <authorList>
            <consortium name="The Broad Institute Genomics Platform"/>
            <consortium name="The Broad Institute Genome Sequencing Center for Infectious Disease"/>
            <person name="Wu L."/>
            <person name="Ma J."/>
        </authorList>
    </citation>
    <scope>NUCLEOTIDE SEQUENCE [LARGE SCALE GENOMIC DNA]</scope>
    <source>
        <strain evidence="2">JCM 17201</strain>
    </source>
</reference>
<name>A0ABP7L181_9GAMM</name>
<gene>
    <name evidence="1" type="ORF">GCM10022405_17160</name>
</gene>
<organism evidence="1 2">
    <name type="scientific">Gibbsiella dentisursi</name>
    <dbReference type="NCBI Taxonomy" id="796890"/>
    <lineage>
        <taxon>Bacteria</taxon>
        <taxon>Pseudomonadati</taxon>
        <taxon>Pseudomonadota</taxon>
        <taxon>Gammaproteobacteria</taxon>
        <taxon>Enterobacterales</taxon>
        <taxon>Yersiniaceae</taxon>
        <taxon>Gibbsiella</taxon>
    </lineage>
</organism>
<accession>A0ABP7L181</accession>
<sequence>MTGVSEESQRTCGSKYEGYINTSMILPQFADKILCNDNAATQRAPSAARAVIAGPAKTCPAWRRNMINVD</sequence>
<dbReference type="Proteomes" id="UP001499994">
    <property type="component" value="Unassembled WGS sequence"/>
</dbReference>
<protein>
    <submittedName>
        <fullName evidence="1">Uncharacterized protein</fullName>
    </submittedName>
</protein>